<dbReference type="InterPro" id="IPR029056">
    <property type="entry name" value="Ribokinase-like"/>
</dbReference>
<evidence type="ECO:0000313" key="8">
    <source>
        <dbReference type="EMBL" id="UPW02162.1"/>
    </source>
</evidence>
<dbReference type="GO" id="GO:0008972">
    <property type="term" value="F:phosphomethylpyrimidine kinase activity"/>
    <property type="evidence" value="ECO:0007669"/>
    <property type="project" value="UniProtKB-EC"/>
</dbReference>
<feature type="region of interest" description="Disordered" evidence="5">
    <location>
        <begin position="1"/>
        <end position="20"/>
    </location>
</feature>
<evidence type="ECO:0000256" key="5">
    <source>
        <dbReference type="SAM" id="MobiDB-lite"/>
    </source>
</evidence>
<protein>
    <submittedName>
        <fullName evidence="8">Bifunctional hydroxymethylpyrimidine kinase/phosphomethylpyrimidine kinase</fullName>
        <ecNumber evidence="8">2.7.1.49</ecNumber>
        <ecNumber evidence="8">2.7.4.7</ecNumber>
    </submittedName>
</protein>
<dbReference type="InterPro" id="IPR004399">
    <property type="entry name" value="HMP/HMP-P_kinase_dom"/>
</dbReference>
<name>A0A8U0INX8_9EURY</name>
<dbReference type="PANTHER" id="PTHR20858">
    <property type="entry name" value="PHOSPHOMETHYLPYRIMIDINE KINASE"/>
    <property type="match status" value="1"/>
</dbReference>
<proteinExistence type="predicted"/>
<dbReference type="EMBL" id="CP096658">
    <property type="protein sequence ID" value="UPW02162.1"/>
    <property type="molecule type" value="Genomic_DNA"/>
</dbReference>
<dbReference type="Gene3D" id="3.40.1190.20">
    <property type="match status" value="1"/>
</dbReference>
<evidence type="ECO:0000313" key="9">
    <source>
        <dbReference type="Proteomes" id="UP000830434"/>
    </source>
</evidence>
<sequence length="468" mass="48524">MSHEDALSQTDTRRPAPVEKPVALTVAGSDSGGGAGVQADLKTIEAHDVFGTSAVTAVTAQHTRGVESTHILPAAEVAAQIDAVADDFDVRAAKTGMLATAEIVDRVAGRAADAEFPVVVDPVMVATSGDRLLDAAAEERYEDLIAEAALVTPNADEAAVLTDVTVEGRESAIAAGEALLAMGADAALVTGGHLSDRSEGQAGTVEDVLVTPDGTRTLERPRVETAATHGSGCTLSAAVAARLARGESLPEAVETGAAFVARAVRYHLDVGEGPGAVHHAVGIRDRAAREPTAEAVREVVRAFVERDASALVPEVGMNVVGATPYAEETGDTAAVEGRITRTLSGVKPNRGVRFGASSHVARFLLSCREFDPDLRFAANCRFDADVADALDSLDWSVAEYDRGAEPEGVKAQEGSTMQWGARRAFESVAGTPVAVVDRGEVGKESMTKVVASDADELAERVLTLLSAM</sequence>
<dbReference type="GO" id="GO:0005829">
    <property type="term" value="C:cytosol"/>
    <property type="evidence" value="ECO:0007669"/>
    <property type="project" value="TreeGrafter"/>
</dbReference>
<dbReference type="GO" id="GO:0008902">
    <property type="term" value="F:hydroxymethylpyrimidine kinase activity"/>
    <property type="evidence" value="ECO:0007669"/>
    <property type="project" value="UniProtKB-EC"/>
</dbReference>
<keyword evidence="4" id="KW-0067">ATP-binding</keyword>
<feature type="domain" description="Thiamine-phosphate synthase ThiN" evidence="7">
    <location>
        <begin position="296"/>
        <end position="462"/>
    </location>
</feature>
<dbReference type="RefSeq" id="WP_248656548.1">
    <property type="nucleotide sequence ID" value="NZ_CP096658.1"/>
</dbReference>
<dbReference type="EC" id="2.7.4.7" evidence="8"/>
<dbReference type="SUPFAM" id="SSF53613">
    <property type="entry name" value="Ribokinase-like"/>
    <property type="match status" value="1"/>
</dbReference>
<gene>
    <name evidence="8" type="primary">thiD</name>
    <name evidence="8" type="ORF">M0R88_08720</name>
</gene>
<dbReference type="GeneID" id="72189933"/>
<evidence type="ECO:0000259" key="6">
    <source>
        <dbReference type="Pfam" id="PF08543"/>
    </source>
</evidence>
<keyword evidence="9" id="KW-1185">Reference proteome</keyword>
<feature type="domain" description="Pyridoxamine kinase/Phosphomethylpyrimidine kinase" evidence="6">
    <location>
        <begin position="30"/>
        <end position="278"/>
    </location>
</feature>
<dbReference type="SUPFAM" id="SSF53639">
    <property type="entry name" value="AraD/HMP-PK domain-like"/>
    <property type="match status" value="1"/>
</dbReference>
<dbReference type="GO" id="GO:0005524">
    <property type="term" value="F:ATP binding"/>
    <property type="evidence" value="ECO:0007669"/>
    <property type="project" value="UniProtKB-KW"/>
</dbReference>
<evidence type="ECO:0000256" key="2">
    <source>
        <dbReference type="ARBA" id="ARBA00022741"/>
    </source>
</evidence>
<dbReference type="InterPro" id="IPR013749">
    <property type="entry name" value="PM/HMP-P_kinase-1"/>
</dbReference>
<dbReference type="GO" id="GO:0009228">
    <property type="term" value="P:thiamine biosynthetic process"/>
    <property type="evidence" value="ECO:0007669"/>
    <property type="project" value="InterPro"/>
</dbReference>
<dbReference type="NCBIfam" id="TIGR00097">
    <property type="entry name" value="HMP-P_kinase"/>
    <property type="match status" value="1"/>
</dbReference>
<reference evidence="8" key="1">
    <citation type="submission" date="2022-04" db="EMBL/GenBank/DDBJ databases">
        <title>Diverse halophilic archaea isolated from saline environments.</title>
        <authorList>
            <person name="Cui H.-L."/>
        </authorList>
    </citation>
    <scope>NUCLEOTIDE SEQUENCE</scope>
    <source>
        <strain evidence="8">XZYJT40</strain>
    </source>
</reference>
<keyword evidence="3 8" id="KW-0418">Kinase</keyword>
<dbReference type="Gene3D" id="3.40.225.10">
    <property type="entry name" value="Class II aldolase/adducin N-terminal domain"/>
    <property type="match status" value="1"/>
</dbReference>
<evidence type="ECO:0000256" key="3">
    <source>
        <dbReference type="ARBA" id="ARBA00022777"/>
    </source>
</evidence>
<dbReference type="AlphaFoldDB" id="A0A8U0INX8"/>
<dbReference type="CDD" id="cd01169">
    <property type="entry name" value="HMPP_kinase"/>
    <property type="match status" value="1"/>
</dbReference>
<keyword evidence="1 8" id="KW-0808">Transferase</keyword>
<dbReference type="EC" id="2.7.1.49" evidence="8"/>
<dbReference type="Pfam" id="PF08543">
    <property type="entry name" value="Phos_pyr_kin"/>
    <property type="match status" value="1"/>
</dbReference>
<dbReference type="PANTHER" id="PTHR20858:SF17">
    <property type="entry name" value="HYDROXYMETHYLPYRIMIDINE_PHOSPHOMETHYLPYRIMIDINE KINASE THI20-RELATED"/>
    <property type="match status" value="1"/>
</dbReference>
<evidence type="ECO:0000256" key="1">
    <source>
        <dbReference type="ARBA" id="ARBA00022679"/>
    </source>
</evidence>
<dbReference type="InterPro" id="IPR036409">
    <property type="entry name" value="Aldolase_II/adducin_N_sf"/>
</dbReference>
<evidence type="ECO:0000256" key="4">
    <source>
        <dbReference type="ARBA" id="ARBA00022840"/>
    </source>
</evidence>
<accession>A0A8U0INX8</accession>
<evidence type="ECO:0000259" key="7">
    <source>
        <dbReference type="Pfam" id="PF10120"/>
    </source>
</evidence>
<keyword evidence="2" id="KW-0547">Nucleotide-binding</keyword>
<dbReference type="FunFam" id="3.40.1190.20:FF:000003">
    <property type="entry name" value="Phosphomethylpyrimidine kinase ThiD"/>
    <property type="match status" value="1"/>
</dbReference>
<dbReference type="KEGG" id="haxz:M0R88_08720"/>
<feature type="compositionally biased region" description="Basic and acidic residues" evidence="5">
    <location>
        <begin position="1"/>
        <end position="17"/>
    </location>
</feature>
<dbReference type="InterPro" id="IPR019293">
    <property type="entry name" value="ThiN"/>
</dbReference>
<dbReference type="Pfam" id="PF10120">
    <property type="entry name" value="ThiN"/>
    <property type="match status" value="1"/>
</dbReference>
<dbReference type="Proteomes" id="UP000830434">
    <property type="component" value="Chromosome"/>
</dbReference>
<organism evidence="8 9">
    <name type="scientific">Halorussus gelatinilyticus</name>
    <dbReference type="NCBI Taxonomy" id="2937524"/>
    <lineage>
        <taxon>Archaea</taxon>
        <taxon>Methanobacteriati</taxon>
        <taxon>Methanobacteriota</taxon>
        <taxon>Stenosarchaea group</taxon>
        <taxon>Halobacteria</taxon>
        <taxon>Halobacteriales</taxon>
        <taxon>Haladaptataceae</taxon>
        <taxon>Halorussus</taxon>
    </lineage>
</organism>